<proteinExistence type="predicted"/>
<sequence>MRKTGLAIEEYIYQLMVANLVVGGGIYRNGTRPFDSKGEDAVVSFLSGRDGWEGFSQSGIVNVNVYVPNIEFNSPYLVKDVARCEAIEEQLLSIIENHKTGDFLLETDGTPTTFTDGDFNVVNIRVKYRYNRI</sequence>
<protein>
    <submittedName>
        <fullName evidence="1">Uncharacterized protein</fullName>
    </submittedName>
</protein>
<evidence type="ECO:0000313" key="1">
    <source>
        <dbReference type="EMBL" id="DAE31337.1"/>
    </source>
</evidence>
<name>A0A8S5RJP8_9VIRU</name>
<organism evidence="1">
    <name type="scientific">virus sp. ctDJ83</name>
    <dbReference type="NCBI Taxonomy" id="2827625"/>
    <lineage>
        <taxon>Viruses</taxon>
    </lineage>
</organism>
<dbReference type="EMBL" id="BK059107">
    <property type="protein sequence ID" value="DAE31337.1"/>
    <property type="molecule type" value="Genomic_DNA"/>
</dbReference>
<reference evidence="1" key="1">
    <citation type="journal article" date="2021" name="Proc. Natl. Acad. Sci. U.S.A.">
        <title>A Catalog of Tens of Thousands of Viruses from Human Metagenomes Reveals Hidden Associations with Chronic Diseases.</title>
        <authorList>
            <person name="Tisza M.J."/>
            <person name="Buck C.B."/>
        </authorList>
    </citation>
    <scope>NUCLEOTIDE SEQUENCE</scope>
    <source>
        <strain evidence="1">CtDJ83</strain>
    </source>
</reference>
<accession>A0A8S5RJP8</accession>